<evidence type="ECO:0000256" key="1">
    <source>
        <dbReference type="SAM" id="MobiDB-lite"/>
    </source>
</evidence>
<evidence type="ECO:0000313" key="3">
    <source>
        <dbReference type="Proteomes" id="UP000502617"/>
    </source>
</evidence>
<organism evidence="2 3">
    <name type="scientific">Synechococcus phage S-N03</name>
    <dbReference type="NCBI Taxonomy" id="2718943"/>
    <lineage>
        <taxon>Viruses</taxon>
        <taxon>Duplodnaviria</taxon>
        <taxon>Heunggongvirae</taxon>
        <taxon>Uroviricota</taxon>
        <taxon>Caudoviricetes</taxon>
        <taxon>Pantevenvirales</taxon>
        <taxon>Kyanoviridae</taxon>
        <taxon>Huanghaivirus</taxon>
        <taxon>Huanghaivirus snothree</taxon>
    </lineage>
</organism>
<dbReference type="KEGG" id="vg:77945256"/>
<reference evidence="2 3" key="1">
    <citation type="submission" date="2020-03" db="EMBL/GenBank/DDBJ databases">
        <title>The Isolation and Genome Sequence of a Novel Cyanophage S-N03 from the Huanghai Sea, China.</title>
        <authorList>
            <person name="Jiang T."/>
        </authorList>
    </citation>
    <scope>NUCLEOTIDE SEQUENCE [LARGE SCALE GENOMIC DNA]</scope>
</reference>
<dbReference type="Proteomes" id="UP000502617">
    <property type="component" value="Segment"/>
</dbReference>
<feature type="region of interest" description="Disordered" evidence="1">
    <location>
        <begin position="75"/>
        <end position="123"/>
    </location>
</feature>
<evidence type="ECO:0000313" key="2">
    <source>
        <dbReference type="EMBL" id="QIN96722.1"/>
    </source>
</evidence>
<dbReference type="RefSeq" id="YP_010669102.1">
    <property type="nucleotide sequence ID" value="NC_070959.1"/>
</dbReference>
<proteinExistence type="predicted"/>
<feature type="compositionally biased region" description="Basic residues" evidence="1">
    <location>
        <begin position="111"/>
        <end position="123"/>
    </location>
</feature>
<name>A0A6G8R5R3_9CAUD</name>
<dbReference type="GeneID" id="77945256"/>
<accession>A0A6G8R5R3</accession>
<sequence>MTARRPTTKPTKKLEWNLEIVYEYHPTERHRREHWMYCHVTGATPEECKENAKKYYEQQIRSVGWGKITTLKEIKPLSVTNDPPKRKTNSELTSARKPAASGTARKSSSPSKRKSSSNRKRKA</sequence>
<keyword evidence="3" id="KW-1185">Reference proteome</keyword>
<dbReference type="EMBL" id="MT162466">
    <property type="protein sequence ID" value="QIN96722.1"/>
    <property type="molecule type" value="Genomic_DNA"/>
</dbReference>
<protein>
    <submittedName>
        <fullName evidence="2">Uncharacterized protein</fullName>
    </submittedName>
</protein>